<evidence type="ECO:0000259" key="3">
    <source>
        <dbReference type="PROSITE" id="PS50158"/>
    </source>
</evidence>
<dbReference type="GO" id="GO:0003676">
    <property type="term" value="F:nucleic acid binding"/>
    <property type="evidence" value="ECO:0007669"/>
    <property type="project" value="InterPro"/>
</dbReference>
<dbReference type="EMBL" id="KQ414902">
    <property type="protein sequence ID" value="KOC59635.1"/>
    <property type="molecule type" value="Genomic_DNA"/>
</dbReference>
<evidence type="ECO:0000313" key="5">
    <source>
        <dbReference type="Proteomes" id="UP000053825"/>
    </source>
</evidence>
<reference evidence="4 5" key="1">
    <citation type="submission" date="2015-07" db="EMBL/GenBank/DDBJ databases">
        <title>The genome of Habropoda laboriosa.</title>
        <authorList>
            <person name="Pan H."/>
            <person name="Kapheim K."/>
        </authorList>
    </citation>
    <scope>NUCLEOTIDE SEQUENCE [LARGE SCALE GENOMIC DNA]</scope>
    <source>
        <strain evidence="4">0110345459</strain>
    </source>
</reference>
<dbReference type="InterPro" id="IPR001878">
    <property type="entry name" value="Znf_CCHC"/>
</dbReference>
<feature type="domain" description="CCHC-type" evidence="3">
    <location>
        <begin position="82"/>
        <end position="98"/>
    </location>
</feature>
<sequence>MQEIGKRKGKIFIQNIEQTITEEEIREEIRKQTGDGTAEIVFVRIGACINMELEKAKEVIAKGSIRLGWCKCRISEYEPRYRCYHCGQMGHTKIQCRSAVKLCYKCGEAGHDASDCTKIVEKLTRIREEISEKGMERVVNREIENMRKMISPGIRDVSGTVEDTGEKTRSIGTQTEGDSESRTWAERVGQKAVVGGNGKSKDAQGNAGRREMRVRKGAAVLVKSDKNYDEMLKELKGKLGSPGGIVIDRIRKTRTGGVLFEIQDPEEAKRWGQQIRRSMGENTKVMRMIERDGIKIRGIEGSMEEKELKSNIIRETGISEEEAEQVEVVRMILEPWQEKTALVKLPKKAADELCVKGKMRIGWTLCRVFKMSRLLVRCWRCGRYGHGSMECETGGEVTQTDRAIEEAIRDIRSIGEAKKGYMEVEERRKTQGRQEERAVVRKLVRQNTA</sequence>
<dbReference type="PROSITE" id="PS50158">
    <property type="entry name" value="ZF_CCHC"/>
    <property type="match status" value="3"/>
</dbReference>
<keyword evidence="1" id="KW-0862">Zinc</keyword>
<gene>
    <name evidence="4" type="ORF">WH47_11065</name>
</gene>
<feature type="region of interest" description="Disordered" evidence="2">
    <location>
        <begin position="156"/>
        <end position="181"/>
    </location>
</feature>
<keyword evidence="1" id="KW-0863">Zinc-finger</keyword>
<evidence type="ECO:0000256" key="1">
    <source>
        <dbReference type="PROSITE-ProRule" id="PRU00047"/>
    </source>
</evidence>
<evidence type="ECO:0000256" key="2">
    <source>
        <dbReference type="SAM" id="MobiDB-lite"/>
    </source>
</evidence>
<organism evidence="4 5">
    <name type="scientific">Habropoda laboriosa</name>
    <dbReference type="NCBI Taxonomy" id="597456"/>
    <lineage>
        <taxon>Eukaryota</taxon>
        <taxon>Metazoa</taxon>
        <taxon>Ecdysozoa</taxon>
        <taxon>Arthropoda</taxon>
        <taxon>Hexapoda</taxon>
        <taxon>Insecta</taxon>
        <taxon>Pterygota</taxon>
        <taxon>Neoptera</taxon>
        <taxon>Endopterygota</taxon>
        <taxon>Hymenoptera</taxon>
        <taxon>Apocrita</taxon>
        <taxon>Aculeata</taxon>
        <taxon>Apoidea</taxon>
        <taxon>Anthophila</taxon>
        <taxon>Apidae</taxon>
        <taxon>Habropoda</taxon>
    </lineage>
</organism>
<dbReference type="GO" id="GO:0008270">
    <property type="term" value="F:zinc ion binding"/>
    <property type="evidence" value="ECO:0007669"/>
    <property type="project" value="UniProtKB-KW"/>
</dbReference>
<evidence type="ECO:0000313" key="4">
    <source>
        <dbReference type="EMBL" id="KOC59635.1"/>
    </source>
</evidence>
<dbReference type="AlphaFoldDB" id="A0A0L7QM11"/>
<feature type="domain" description="CCHC-type" evidence="3">
    <location>
        <begin position="103"/>
        <end position="118"/>
    </location>
</feature>
<name>A0A0L7QM11_9HYME</name>
<dbReference type="SUPFAM" id="SSF57756">
    <property type="entry name" value="Retrovirus zinc finger-like domains"/>
    <property type="match status" value="1"/>
</dbReference>
<dbReference type="Gene3D" id="4.10.60.10">
    <property type="entry name" value="Zinc finger, CCHC-type"/>
    <property type="match status" value="1"/>
</dbReference>
<keyword evidence="5" id="KW-1185">Reference proteome</keyword>
<dbReference type="STRING" id="597456.A0A0L7QM11"/>
<protein>
    <recommendedName>
        <fullName evidence="3">CCHC-type domain-containing protein</fullName>
    </recommendedName>
</protein>
<keyword evidence="1" id="KW-0479">Metal-binding</keyword>
<dbReference type="Proteomes" id="UP000053825">
    <property type="component" value="Unassembled WGS sequence"/>
</dbReference>
<dbReference type="SMART" id="SM00343">
    <property type="entry name" value="ZnF_C2HC"/>
    <property type="match status" value="3"/>
</dbReference>
<proteinExistence type="predicted"/>
<dbReference type="InterPro" id="IPR036875">
    <property type="entry name" value="Znf_CCHC_sf"/>
</dbReference>
<accession>A0A0L7QM11</accession>
<feature type="domain" description="CCHC-type" evidence="3">
    <location>
        <begin position="377"/>
        <end position="391"/>
    </location>
</feature>
<dbReference type="Pfam" id="PF00098">
    <property type="entry name" value="zf-CCHC"/>
    <property type="match status" value="2"/>
</dbReference>